<evidence type="ECO:0000259" key="1">
    <source>
        <dbReference type="Pfam" id="PF17919"/>
    </source>
</evidence>
<dbReference type="Pfam" id="PF17919">
    <property type="entry name" value="RT_RNaseH_2"/>
    <property type="match status" value="1"/>
</dbReference>
<proteinExistence type="predicted"/>
<organism evidence="2 3">
    <name type="scientific">Phytophthora fragariaefolia</name>
    <dbReference type="NCBI Taxonomy" id="1490495"/>
    <lineage>
        <taxon>Eukaryota</taxon>
        <taxon>Sar</taxon>
        <taxon>Stramenopiles</taxon>
        <taxon>Oomycota</taxon>
        <taxon>Peronosporomycetes</taxon>
        <taxon>Peronosporales</taxon>
        <taxon>Peronosporaceae</taxon>
        <taxon>Phytophthora</taxon>
    </lineage>
</organism>
<dbReference type="EMBL" id="BSXT01001195">
    <property type="protein sequence ID" value="GMF39867.1"/>
    <property type="molecule type" value="Genomic_DNA"/>
</dbReference>
<dbReference type="InterPro" id="IPR043502">
    <property type="entry name" value="DNA/RNA_pol_sf"/>
</dbReference>
<dbReference type="Proteomes" id="UP001165121">
    <property type="component" value="Unassembled WGS sequence"/>
</dbReference>
<dbReference type="OrthoDB" id="6143039at2759"/>
<name>A0A9W6XJN7_9STRA</name>
<feature type="domain" description="Reverse transcriptase/retrotransposon-derived protein RNase H-like" evidence="1">
    <location>
        <begin position="77"/>
        <end position="168"/>
    </location>
</feature>
<reference evidence="2" key="1">
    <citation type="submission" date="2023-04" db="EMBL/GenBank/DDBJ databases">
        <title>Phytophthora fragariaefolia NBRC 109709.</title>
        <authorList>
            <person name="Ichikawa N."/>
            <person name="Sato H."/>
            <person name="Tonouchi N."/>
        </authorList>
    </citation>
    <scope>NUCLEOTIDE SEQUENCE</scope>
    <source>
        <strain evidence="2">NBRC 109709</strain>
    </source>
</reference>
<keyword evidence="3" id="KW-1185">Reference proteome</keyword>
<evidence type="ECO:0000313" key="3">
    <source>
        <dbReference type="Proteomes" id="UP001165121"/>
    </source>
</evidence>
<dbReference type="SUPFAM" id="SSF56672">
    <property type="entry name" value="DNA/RNA polymerases"/>
    <property type="match status" value="1"/>
</dbReference>
<sequence>MDPEVLKDERTSRRKMRYGSAILQDSSDPYYCLIKEFSDVLNDDPPSVLPPDRGVRHEIDLVPCTKTRYGLGPLRPFEAIKRTLQSAPILALPDDDRPFSVVCDASDFAIGCALLQADAEARERVIAFQSRQLKAAENNHPVDDKELLAMKYVLVKFRVHLLGRKPFVICTDHASLRTVTSSPHLPCA</sequence>
<dbReference type="PANTHER" id="PTHR34072:SF56">
    <property type="entry name" value="REVERSE TRANSCRIPTASE_RETROTRANSPOSON-DERIVED PROTEIN RNASE H-LIKE DOMAIN-CONTAINING PROTEIN"/>
    <property type="match status" value="1"/>
</dbReference>
<dbReference type="InterPro" id="IPR041577">
    <property type="entry name" value="RT_RNaseH_2"/>
</dbReference>
<comment type="caution">
    <text evidence="2">The sequence shown here is derived from an EMBL/GenBank/DDBJ whole genome shotgun (WGS) entry which is preliminary data.</text>
</comment>
<protein>
    <submittedName>
        <fullName evidence="2">Unnamed protein product</fullName>
    </submittedName>
</protein>
<evidence type="ECO:0000313" key="2">
    <source>
        <dbReference type="EMBL" id="GMF39867.1"/>
    </source>
</evidence>
<dbReference type="CDD" id="cd09274">
    <property type="entry name" value="RNase_HI_RT_Ty3"/>
    <property type="match status" value="1"/>
</dbReference>
<dbReference type="AlphaFoldDB" id="A0A9W6XJN7"/>
<accession>A0A9W6XJN7</accession>
<gene>
    <name evidence="2" type="ORF">Pfra01_001202200</name>
</gene>
<dbReference type="PANTHER" id="PTHR34072">
    <property type="entry name" value="ENZYMATIC POLYPROTEIN-RELATED"/>
    <property type="match status" value="1"/>
</dbReference>